<dbReference type="AlphaFoldDB" id="A0A1C0Y7I0"/>
<protein>
    <submittedName>
        <fullName evidence="1">Uncharacterized protein</fullName>
    </submittedName>
</protein>
<sequence length="67" mass="7769">MRKELFAKGGKKLDCYSIKNERRVNESDWVARNGIHKQNKAPTNDVFAGALFNSEEDFVPPLFRRLD</sequence>
<name>A0A1C0Y7I0_9BACL</name>
<dbReference type="Proteomes" id="UP000093199">
    <property type="component" value="Unassembled WGS sequence"/>
</dbReference>
<reference evidence="1 2" key="1">
    <citation type="submission" date="2016-07" db="EMBL/GenBank/DDBJ databases">
        <title>Caryophanon tenue genome sequencing.</title>
        <authorList>
            <person name="Verma A."/>
            <person name="Pal Y."/>
            <person name="Krishnamurthi S."/>
        </authorList>
    </citation>
    <scope>NUCLEOTIDE SEQUENCE [LARGE SCALE GENOMIC DNA]</scope>
    <source>
        <strain evidence="1 2">DSM 14152</strain>
    </source>
</reference>
<proteinExistence type="predicted"/>
<organism evidence="1 2">
    <name type="scientific">Caryophanon tenue</name>
    <dbReference type="NCBI Taxonomy" id="33978"/>
    <lineage>
        <taxon>Bacteria</taxon>
        <taxon>Bacillati</taxon>
        <taxon>Bacillota</taxon>
        <taxon>Bacilli</taxon>
        <taxon>Bacillales</taxon>
        <taxon>Caryophanaceae</taxon>
        <taxon>Caryophanon</taxon>
    </lineage>
</organism>
<gene>
    <name evidence="1" type="ORF">A6M13_06750</name>
</gene>
<accession>A0A1C0Y7I0</accession>
<dbReference type="EMBL" id="MASJ01000039">
    <property type="protein sequence ID" value="OCS83093.1"/>
    <property type="molecule type" value="Genomic_DNA"/>
</dbReference>
<evidence type="ECO:0000313" key="2">
    <source>
        <dbReference type="Proteomes" id="UP000093199"/>
    </source>
</evidence>
<keyword evidence="2" id="KW-1185">Reference proteome</keyword>
<comment type="caution">
    <text evidence="1">The sequence shown here is derived from an EMBL/GenBank/DDBJ whole genome shotgun (WGS) entry which is preliminary data.</text>
</comment>
<evidence type="ECO:0000313" key="1">
    <source>
        <dbReference type="EMBL" id="OCS83093.1"/>
    </source>
</evidence>